<dbReference type="RefSeq" id="WP_115083527.1">
    <property type="nucleotide sequence ID" value="NZ_UGTP01000001.1"/>
</dbReference>
<evidence type="ECO:0000313" key="2">
    <source>
        <dbReference type="Proteomes" id="UP000254235"/>
    </source>
</evidence>
<dbReference type="AlphaFoldDB" id="A0A379F356"/>
<name>A0A379F356_9BACT</name>
<gene>
    <name evidence="1" type="ORF">NCTC13043_01470</name>
</gene>
<organism evidence="1 2">
    <name type="scientific">Prevotella pallens</name>
    <dbReference type="NCBI Taxonomy" id="60133"/>
    <lineage>
        <taxon>Bacteria</taxon>
        <taxon>Pseudomonadati</taxon>
        <taxon>Bacteroidota</taxon>
        <taxon>Bacteroidia</taxon>
        <taxon>Bacteroidales</taxon>
        <taxon>Prevotellaceae</taxon>
        <taxon>Prevotella</taxon>
    </lineage>
</organism>
<dbReference type="EMBL" id="UGTP01000001">
    <property type="protein sequence ID" value="SUC12853.1"/>
    <property type="molecule type" value="Genomic_DNA"/>
</dbReference>
<dbReference type="OrthoDB" id="357461at2"/>
<protein>
    <submittedName>
        <fullName evidence="1">Uncharacterized protein</fullName>
    </submittedName>
</protein>
<sequence length="341" mass="39229">MKAKLKVIDSWEFEDIQLSRTSFKYSPTGGKEMVMRGENEIVFSIYHSEKKQDGILWIKGKNVRFFPTPEAKEQQDIWKIPVLLSCDKGILLLCGASNTLWLLQSQESEWLPISIEEWTLRGIPMKVAVTGINDTFPIVCRVDSMLEATNSFAILSVDFDKKTARWTHNGSCIYNKEKIRQQHLDAVKKVNGNFALADYNYNYPLIGSIYEQNEKLYAFLESSTINPAGLSMMGYYSYVEISKDGLIRRKLWGKDNLNQLPGKHGVRGKFSADQNYLIISPIFKNDEWKGKPKLLRLSDCTLIDVVMPRGYTSFRILDIWGNKMFISDDQTKLNLCEIIFE</sequence>
<accession>A0A379F356</accession>
<proteinExistence type="predicted"/>
<reference evidence="1 2" key="1">
    <citation type="submission" date="2018-06" db="EMBL/GenBank/DDBJ databases">
        <authorList>
            <consortium name="Pathogen Informatics"/>
            <person name="Doyle S."/>
        </authorList>
    </citation>
    <scope>NUCLEOTIDE SEQUENCE [LARGE SCALE GENOMIC DNA]</scope>
    <source>
        <strain evidence="1 2">NCTC13043</strain>
    </source>
</reference>
<dbReference type="GeneID" id="78571153"/>
<evidence type="ECO:0000313" key="1">
    <source>
        <dbReference type="EMBL" id="SUC12853.1"/>
    </source>
</evidence>
<dbReference type="Proteomes" id="UP000254235">
    <property type="component" value="Unassembled WGS sequence"/>
</dbReference>